<dbReference type="Proteomes" id="UP000663836">
    <property type="component" value="Unassembled WGS sequence"/>
</dbReference>
<sequence>MAKAIVQKLSIPSSLVGKTIKEWHESIKQKFKRKRRPLQMDNKLVKEKQTKYGN</sequence>
<gene>
    <name evidence="2" type="ORF">JBS370_LOCUS37679</name>
</gene>
<proteinExistence type="predicted"/>
<evidence type="ECO:0000313" key="3">
    <source>
        <dbReference type="Proteomes" id="UP000663836"/>
    </source>
</evidence>
<dbReference type="AlphaFoldDB" id="A0A820D4C1"/>
<dbReference type="EMBL" id="CAJOBD010018024">
    <property type="protein sequence ID" value="CAF4226466.1"/>
    <property type="molecule type" value="Genomic_DNA"/>
</dbReference>
<comment type="caution">
    <text evidence="2">The sequence shown here is derived from an EMBL/GenBank/DDBJ whole genome shotgun (WGS) entry which is preliminary data.</text>
</comment>
<feature type="non-terminal residue" evidence="2">
    <location>
        <position position="1"/>
    </location>
</feature>
<evidence type="ECO:0000313" key="2">
    <source>
        <dbReference type="EMBL" id="CAF4226466.1"/>
    </source>
</evidence>
<feature type="compositionally biased region" description="Basic and acidic residues" evidence="1">
    <location>
        <begin position="43"/>
        <end position="54"/>
    </location>
</feature>
<protein>
    <submittedName>
        <fullName evidence="2">Uncharacterized protein</fullName>
    </submittedName>
</protein>
<name>A0A820D4C1_9BILA</name>
<organism evidence="2 3">
    <name type="scientific">Rotaria sordida</name>
    <dbReference type="NCBI Taxonomy" id="392033"/>
    <lineage>
        <taxon>Eukaryota</taxon>
        <taxon>Metazoa</taxon>
        <taxon>Spiralia</taxon>
        <taxon>Gnathifera</taxon>
        <taxon>Rotifera</taxon>
        <taxon>Eurotatoria</taxon>
        <taxon>Bdelloidea</taxon>
        <taxon>Philodinida</taxon>
        <taxon>Philodinidae</taxon>
        <taxon>Rotaria</taxon>
    </lineage>
</organism>
<evidence type="ECO:0000256" key="1">
    <source>
        <dbReference type="SAM" id="MobiDB-lite"/>
    </source>
</evidence>
<accession>A0A820D4C1</accession>
<feature type="region of interest" description="Disordered" evidence="1">
    <location>
        <begin position="31"/>
        <end position="54"/>
    </location>
</feature>
<reference evidence="2" key="1">
    <citation type="submission" date="2021-02" db="EMBL/GenBank/DDBJ databases">
        <authorList>
            <person name="Nowell W R."/>
        </authorList>
    </citation>
    <scope>NUCLEOTIDE SEQUENCE</scope>
</reference>